<keyword evidence="3" id="KW-1185">Reference proteome</keyword>
<feature type="domain" description="Mannosyl-glycoprotein endo-beta-N-acetylglucosamidase-like" evidence="1">
    <location>
        <begin position="82"/>
        <end position="204"/>
    </location>
</feature>
<proteinExistence type="predicted"/>
<dbReference type="Gene3D" id="1.10.530.10">
    <property type="match status" value="1"/>
</dbReference>
<dbReference type="PROSITE" id="PS51257">
    <property type="entry name" value="PROKAR_LIPOPROTEIN"/>
    <property type="match status" value="1"/>
</dbReference>
<organism evidence="2 3">
    <name type="scientific">Treponema ruminis</name>
    <dbReference type="NCBI Taxonomy" id="744515"/>
    <lineage>
        <taxon>Bacteria</taxon>
        <taxon>Pseudomonadati</taxon>
        <taxon>Spirochaetota</taxon>
        <taxon>Spirochaetia</taxon>
        <taxon>Spirochaetales</taxon>
        <taxon>Treponemataceae</taxon>
        <taxon>Treponema</taxon>
    </lineage>
</organism>
<dbReference type="RefSeq" id="WP_184658732.1">
    <property type="nucleotide sequence ID" value="NZ_CP031518.1"/>
</dbReference>
<evidence type="ECO:0000313" key="2">
    <source>
        <dbReference type="EMBL" id="MBB5225936.1"/>
    </source>
</evidence>
<comment type="caution">
    <text evidence="2">The sequence shown here is derived from an EMBL/GenBank/DDBJ whole genome shotgun (WGS) entry which is preliminary data.</text>
</comment>
<dbReference type="AlphaFoldDB" id="A0A7W8G909"/>
<reference evidence="2 3" key="1">
    <citation type="submission" date="2020-08" db="EMBL/GenBank/DDBJ databases">
        <title>Genomic Encyclopedia of Type Strains, Phase IV (KMG-IV): sequencing the most valuable type-strain genomes for metagenomic binning, comparative biology and taxonomic classification.</title>
        <authorList>
            <person name="Goeker M."/>
        </authorList>
    </citation>
    <scope>NUCLEOTIDE SEQUENCE [LARGE SCALE GENOMIC DNA]</scope>
    <source>
        <strain evidence="2 3">DSM 103462</strain>
    </source>
</reference>
<dbReference type="GO" id="GO:0004040">
    <property type="term" value="F:amidase activity"/>
    <property type="evidence" value="ECO:0007669"/>
    <property type="project" value="InterPro"/>
</dbReference>
<sequence length="208" mass="23317">MEKSIFKNQGKALCFKRAFSIFLGLALISSVFFSCVTPPVREECSRELLGSGIKNQEQLVKFFMNHKPDSDKEKVERLAGFYIEEAAIEGINSDVAFVQMCHETGFLGFGNLVLPEMNNFCGLGAMDAEHPGEYFESEQIGVRAHIQHLQAYATTVDVELNQELVDPRYSWPHKVKLAHTVHDLAKNWATDPDYGIKLDALLSELGGF</sequence>
<name>A0A7W8G909_9SPIR</name>
<accession>A0A7W8G909</accession>
<gene>
    <name evidence="2" type="ORF">HNP76_001304</name>
</gene>
<dbReference type="InterPro" id="IPR002901">
    <property type="entry name" value="MGlyc_endo_b_GlcNAc-like_dom"/>
</dbReference>
<dbReference type="Proteomes" id="UP000518887">
    <property type="component" value="Unassembled WGS sequence"/>
</dbReference>
<dbReference type="EMBL" id="JACHFQ010000004">
    <property type="protein sequence ID" value="MBB5225936.1"/>
    <property type="molecule type" value="Genomic_DNA"/>
</dbReference>
<evidence type="ECO:0000259" key="1">
    <source>
        <dbReference type="Pfam" id="PF01832"/>
    </source>
</evidence>
<evidence type="ECO:0000313" key="3">
    <source>
        <dbReference type="Proteomes" id="UP000518887"/>
    </source>
</evidence>
<protein>
    <recommendedName>
        <fullName evidence="1">Mannosyl-glycoprotein endo-beta-N-acetylglucosamidase-like domain-containing protein</fullName>
    </recommendedName>
</protein>
<dbReference type="Pfam" id="PF01832">
    <property type="entry name" value="Glucosaminidase"/>
    <property type="match status" value="1"/>
</dbReference>